<dbReference type="Gene3D" id="3.10.10.10">
    <property type="entry name" value="HIV Type 1 Reverse Transcriptase, subunit A, domain 1"/>
    <property type="match status" value="1"/>
</dbReference>
<dbReference type="Proteomes" id="UP000269221">
    <property type="component" value="Unassembled WGS sequence"/>
</dbReference>
<feature type="domain" description="Reverse transcriptase" evidence="13">
    <location>
        <begin position="358"/>
        <end position="539"/>
    </location>
</feature>
<evidence type="ECO:0000259" key="15">
    <source>
        <dbReference type="PROSITE" id="PS50994"/>
    </source>
</evidence>
<reference evidence="16 17" key="1">
    <citation type="submission" date="2018-07" db="EMBL/GenBank/DDBJ databases">
        <title>A high quality draft genome assembly of the barn swallow (H. rustica rustica).</title>
        <authorList>
            <person name="Formenti G."/>
            <person name="Chiara M."/>
            <person name="Poveda L."/>
            <person name="Francoijs K.-J."/>
            <person name="Bonisoli-Alquati A."/>
            <person name="Canova L."/>
            <person name="Gianfranceschi L."/>
            <person name="Horner D.S."/>
            <person name="Saino N."/>
        </authorList>
    </citation>
    <scope>NUCLEOTIDE SEQUENCE [LARGE SCALE GENOMIC DNA]</scope>
    <source>
        <strain evidence="16">Chelidonia</strain>
        <tissue evidence="16">Blood</tissue>
    </source>
</reference>
<comment type="similarity">
    <text evidence="1">Belongs to the beta type-B retroviral polymerase family. HERV class-II K(HML-2) pol subfamily.</text>
</comment>
<dbReference type="PROSITE" id="PS50878">
    <property type="entry name" value="RT_POL"/>
    <property type="match status" value="1"/>
</dbReference>
<evidence type="ECO:0000313" key="16">
    <source>
        <dbReference type="EMBL" id="RMB88403.1"/>
    </source>
</evidence>
<dbReference type="InterPro" id="IPR051320">
    <property type="entry name" value="Viral_Replic_Matur_Polypro"/>
</dbReference>
<keyword evidence="3" id="KW-0808">Transferase</keyword>
<dbReference type="Gene3D" id="3.30.70.270">
    <property type="match status" value="2"/>
</dbReference>
<keyword evidence="11" id="KW-0695">RNA-directed DNA polymerase</keyword>
<dbReference type="GO" id="GO:0006508">
    <property type="term" value="P:proteolysis"/>
    <property type="evidence" value="ECO:0007669"/>
    <property type="project" value="InterPro"/>
</dbReference>
<evidence type="ECO:0000256" key="4">
    <source>
        <dbReference type="ARBA" id="ARBA00022695"/>
    </source>
</evidence>
<keyword evidence="5" id="KW-0540">Nuclease</keyword>
<keyword evidence="12" id="KW-0233">DNA recombination</keyword>
<dbReference type="Pfam" id="PF00665">
    <property type="entry name" value="rve"/>
    <property type="match status" value="1"/>
</dbReference>
<keyword evidence="6" id="KW-0255">Endonuclease</keyword>
<gene>
    <name evidence="16" type="ORF">DUI87_35203</name>
</gene>
<evidence type="ECO:0000256" key="2">
    <source>
        <dbReference type="ARBA" id="ARBA00012180"/>
    </source>
</evidence>
<evidence type="ECO:0000256" key="6">
    <source>
        <dbReference type="ARBA" id="ARBA00022759"/>
    </source>
</evidence>
<dbReference type="Pfam" id="PF00075">
    <property type="entry name" value="RNase_H"/>
    <property type="match status" value="1"/>
</dbReference>
<dbReference type="Gene3D" id="3.30.420.10">
    <property type="entry name" value="Ribonuclease H-like superfamily/Ribonuclease H"/>
    <property type="match status" value="2"/>
</dbReference>
<dbReference type="GO" id="GO:0004523">
    <property type="term" value="F:RNA-DNA hybrid ribonuclease activity"/>
    <property type="evidence" value="ECO:0007669"/>
    <property type="project" value="UniProtKB-EC"/>
</dbReference>
<evidence type="ECO:0000256" key="12">
    <source>
        <dbReference type="ARBA" id="ARBA00023172"/>
    </source>
</evidence>
<dbReference type="OrthoDB" id="413122at2759"/>
<dbReference type="Gene3D" id="2.40.70.10">
    <property type="entry name" value="Acid Proteases"/>
    <property type="match status" value="1"/>
</dbReference>
<evidence type="ECO:0000259" key="13">
    <source>
        <dbReference type="PROSITE" id="PS50878"/>
    </source>
</evidence>
<dbReference type="Pfam" id="PF00078">
    <property type="entry name" value="RVT_1"/>
    <property type="match status" value="1"/>
</dbReference>
<organism evidence="16 17">
    <name type="scientific">Hirundo rustica rustica</name>
    <dbReference type="NCBI Taxonomy" id="333673"/>
    <lineage>
        <taxon>Eukaryota</taxon>
        <taxon>Metazoa</taxon>
        <taxon>Chordata</taxon>
        <taxon>Craniata</taxon>
        <taxon>Vertebrata</taxon>
        <taxon>Euteleostomi</taxon>
        <taxon>Archelosauria</taxon>
        <taxon>Archosauria</taxon>
        <taxon>Dinosauria</taxon>
        <taxon>Saurischia</taxon>
        <taxon>Theropoda</taxon>
        <taxon>Coelurosauria</taxon>
        <taxon>Aves</taxon>
        <taxon>Neognathae</taxon>
        <taxon>Neoaves</taxon>
        <taxon>Telluraves</taxon>
        <taxon>Australaves</taxon>
        <taxon>Passeriformes</taxon>
        <taxon>Sylvioidea</taxon>
        <taxon>Hirundinidae</taxon>
        <taxon>Hirundo</taxon>
    </lineage>
</organism>
<evidence type="ECO:0000256" key="1">
    <source>
        <dbReference type="ARBA" id="ARBA00010879"/>
    </source>
</evidence>
<keyword evidence="10" id="KW-0229">DNA integration</keyword>
<dbReference type="SUPFAM" id="SSF50630">
    <property type="entry name" value="Acid proteases"/>
    <property type="match status" value="1"/>
</dbReference>
<dbReference type="AlphaFoldDB" id="A0A3M0IN42"/>
<keyword evidence="7" id="KW-0378">Hydrolase</keyword>
<dbReference type="GO" id="GO:0015074">
    <property type="term" value="P:DNA integration"/>
    <property type="evidence" value="ECO:0007669"/>
    <property type="project" value="UniProtKB-KW"/>
</dbReference>
<feature type="domain" description="RNase H type-1" evidence="14">
    <location>
        <begin position="708"/>
        <end position="851"/>
    </location>
</feature>
<dbReference type="InterPro" id="IPR041577">
    <property type="entry name" value="RT_RNaseH_2"/>
</dbReference>
<evidence type="ECO:0000259" key="14">
    <source>
        <dbReference type="PROSITE" id="PS50879"/>
    </source>
</evidence>
<dbReference type="InterPro" id="IPR036397">
    <property type="entry name" value="RNaseH_sf"/>
</dbReference>
<dbReference type="GO" id="GO:0003723">
    <property type="term" value="F:RNA binding"/>
    <property type="evidence" value="ECO:0007669"/>
    <property type="project" value="UniProtKB-KW"/>
</dbReference>
<evidence type="ECO:0000313" key="17">
    <source>
        <dbReference type="Proteomes" id="UP000269221"/>
    </source>
</evidence>
<keyword evidence="17" id="KW-1185">Reference proteome</keyword>
<dbReference type="PANTHER" id="PTHR33064">
    <property type="entry name" value="POL PROTEIN"/>
    <property type="match status" value="1"/>
</dbReference>
<name>A0A3M0IN42_HIRRU</name>
<accession>A0A3M0IN42</accession>
<evidence type="ECO:0000256" key="10">
    <source>
        <dbReference type="ARBA" id="ARBA00022908"/>
    </source>
</evidence>
<dbReference type="CDD" id="cd00303">
    <property type="entry name" value="retropepsin_like"/>
    <property type="match status" value="1"/>
</dbReference>
<dbReference type="PANTHER" id="PTHR33064:SF29">
    <property type="entry name" value="PEPTIDASE A2 DOMAIN-CONTAINING PROTEIN-RELATED"/>
    <property type="match status" value="1"/>
</dbReference>
<keyword evidence="9" id="KW-0694">RNA-binding</keyword>
<dbReference type="InterPro" id="IPR043502">
    <property type="entry name" value="DNA/RNA_pol_sf"/>
</dbReference>
<dbReference type="GO" id="GO:0003964">
    <property type="term" value="F:RNA-directed DNA polymerase activity"/>
    <property type="evidence" value="ECO:0007669"/>
    <property type="project" value="UniProtKB-KW"/>
</dbReference>
<comment type="caution">
    <text evidence="16">The sequence shown here is derived from an EMBL/GenBank/DDBJ whole genome shotgun (WGS) entry which is preliminary data.</text>
</comment>
<evidence type="ECO:0000256" key="8">
    <source>
        <dbReference type="ARBA" id="ARBA00022842"/>
    </source>
</evidence>
<dbReference type="InterPro" id="IPR001584">
    <property type="entry name" value="Integrase_cat-core"/>
</dbReference>
<dbReference type="PROSITE" id="PS50994">
    <property type="entry name" value="INTEGRASE"/>
    <property type="match status" value="1"/>
</dbReference>
<dbReference type="InterPro" id="IPR000477">
    <property type="entry name" value="RT_dom"/>
</dbReference>
<evidence type="ECO:0000256" key="3">
    <source>
        <dbReference type="ARBA" id="ARBA00022679"/>
    </source>
</evidence>
<evidence type="ECO:0000256" key="5">
    <source>
        <dbReference type="ARBA" id="ARBA00022722"/>
    </source>
</evidence>
<dbReference type="Pfam" id="PF17919">
    <property type="entry name" value="RT_RNaseH_2"/>
    <property type="match status" value="1"/>
</dbReference>
<evidence type="ECO:0000256" key="11">
    <source>
        <dbReference type="ARBA" id="ARBA00022918"/>
    </source>
</evidence>
<dbReference type="EMBL" id="QRBI01000328">
    <property type="protein sequence ID" value="RMB88403.1"/>
    <property type="molecule type" value="Genomic_DNA"/>
</dbReference>
<dbReference type="GO" id="GO:0004190">
    <property type="term" value="F:aspartic-type endopeptidase activity"/>
    <property type="evidence" value="ECO:0007669"/>
    <property type="project" value="InterPro"/>
</dbReference>
<dbReference type="SUPFAM" id="SSF56672">
    <property type="entry name" value="DNA/RNA polymerases"/>
    <property type="match status" value="1"/>
</dbReference>
<dbReference type="PROSITE" id="PS00141">
    <property type="entry name" value="ASP_PROTEASE"/>
    <property type="match status" value="1"/>
</dbReference>
<dbReference type="PROSITE" id="PS50879">
    <property type="entry name" value="RNASE_H_1"/>
    <property type="match status" value="1"/>
</dbReference>
<dbReference type="EC" id="3.1.26.4" evidence="2"/>
<protein>
    <recommendedName>
        <fullName evidence="2">ribonuclease H</fullName>
        <ecNumber evidence="2">3.1.26.4</ecNumber>
    </recommendedName>
</protein>
<dbReference type="InterPro" id="IPR043128">
    <property type="entry name" value="Rev_trsase/Diguanyl_cyclase"/>
</dbReference>
<evidence type="ECO:0000256" key="7">
    <source>
        <dbReference type="ARBA" id="ARBA00022801"/>
    </source>
</evidence>
<evidence type="ECO:0000256" key="9">
    <source>
        <dbReference type="ARBA" id="ARBA00022884"/>
    </source>
</evidence>
<dbReference type="SUPFAM" id="SSF53098">
    <property type="entry name" value="Ribonuclease H-like"/>
    <property type="match status" value="2"/>
</dbReference>
<proteinExistence type="inferred from homology"/>
<keyword evidence="8" id="KW-0460">Magnesium</keyword>
<sequence>MTDEDVAGPSHPAEETEPEIITRSLSLGELRDLRREFTRQTNESILTWLLRIWDAAANDTILDGSEARQLGSLSRDVVIDQGIGRTQQTLSLWRRLLTSVRDRYLCKEDLQVHQGKWSTMEQGTRCLRELAVLEIIFSEDERFPKSPDDVQCTSQMWLRFARLGPEMYSRYLATLQWREGEDKVEERDNRIYWTVWIRWPGTSDPQKYTALVDTGAQCTLMPSKYVGTESISISGVTGGSQQLTVLEAEVSLTGKGWQKHPIVTGPEAPCILGIDYLRNGYFKDPKGYRWAFGIAAVETEDIRQLSTLPGLSDDSCAVGLLRVEEQQVPIATTTVHRRQYRTDRDSVIPIHEMIRKLESQGVVSKARSPFNSPIWPVRKSSGEWRLTVDYRALNEVTPPLSAAVPDMLELQYELESKAAKWYATIDIANAFFSIPLAAECRAQFAFTWKGVQYTWNRLPQGWKHSPTICHGLIQTALEKSEAPEHLQYIDDIIVWGNTAGEVFEKGEKIIQILLKAGFAIKRSKVKGPAQEIQFLGVKWQDGRRQIPTEVINKIIAMSPPTSKKETQAFLGAIGFWRMHIPEYSQIVSPLYLVTRRKKNDFHWGPEQQQAFAQIKQEIAHAVALGPVRTGPDVKNVLYSAAGNNGLSWSLWQKVPGETRGRPLGFWSRSYRGSEANYTPTEKEILAAYEGLQAASERARIGNPNRPGILEIITNWPEGANRKWKAAVWSPTRRVAQATEGQGGSSQIAELKAIQLALDIAEREKWPRLYLYTDSWMVANALWGWLNRWKKANWQRRGKPIWAAEIWQDIAARVEKLTVKVRHVDAHVSKSQANEEHHNNEQVDKAAKVKVSQVDLDWQHKGEVFLARWAHDASGHQGRDATYRWARDRGVDLTMDNISQVIHNCETCAAIKQAKRVKPLWYSGRWLKHRYGEAWQIDYITLPQTRQGKRYVLTMVEATTGWLETYPVPHATARNTILGLKKQVLWRHGTPERIESDNGTHFKNGLINTWAREHGIEWIYHIPYHAPAAGKIERCNGLLKTTLKALGGVTFKNWELNLAKATWMVNTRGSINRAGPAQSEPLHTVDGDKVPVVHMKGILGKTVWINPTSSKGRPIRGIVFAQGPGSTWWDKTTDRLETEWLDSGQAEREMQGQMDSRLDKSQQCAHVSKKANGFWPGSGTVWPSVPRH</sequence>
<dbReference type="STRING" id="333673.A0A3M0IN42"/>
<dbReference type="InterPro" id="IPR001969">
    <property type="entry name" value="Aspartic_peptidase_AS"/>
</dbReference>
<dbReference type="InterPro" id="IPR021109">
    <property type="entry name" value="Peptidase_aspartic_dom_sf"/>
</dbReference>
<dbReference type="GO" id="GO:0006310">
    <property type="term" value="P:DNA recombination"/>
    <property type="evidence" value="ECO:0007669"/>
    <property type="project" value="UniProtKB-KW"/>
</dbReference>
<keyword evidence="4" id="KW-0548">Nucleotidyltransferase</keyword>
<dbReference type="InterPro" id="IPR012337">
    <property type="entry name" value="RNaseH-like_sf"/>
</dbReference>
<feature type="domain" description="Integrase catalytic" evidence="15">
    <location>
        <begin position="914"/>
        <end position="1088"/>
    </location>
</feature>
<dbReference type="InterPro" id="IPR002156">
    <property type="entry name" value="RNaseH_domain"/>
</dbReference>